<evidence type="ECO:0000256" key="1">
    <source>
        <dbReference type="SAM" id="MobiDB-lite"/>
    </source>
</evidence>
<evidence type="ECO:0000313" key="3">
    <source>
        <dbReference type="Proteomes" id="UP001291653"/>
    </source>
</evidence>
<comment type="caution">
    <text evidence="2">The sequence shown here is derived from an EMBL/GenBank/DDBJ whole genome shotgun (WGS) entry which is preliminary data.</text>
</comment>
<accession>A0ABQ5NVA0</accession>
<reference evidence="2 3" key="1">
    <citation type="submission" date="2022-10" db="EMBL/GenBank/DDBJ databases">
        <title>Draft genome sequence of Streptomyces sp. YSPA8.</title>
        <authorList>
            <person name="Moriuchi R."/>
            <person name="Dohra H."/>
            <person name="Yamamura H."/>
            <person name="Kodani S."/>
        </authorList>
    </citation>
    <scope>NUCLEOTIDE SEQUENCE [LARGE SCALE GENOMIC DNA]</scope>
    <source>
        <strain evidence="2 3">YSPA8</strain>
    </source>
</reference>
<gene>
    <name evidence="2" type="ORF">SYYSPA8_08280</name>
</gene>
<organism evidence="2 3">
    <name type="scientific">Streptomyces yaizuensis</name>
    <dbReference type="NCBI Taxonomy" id="2989713"/>
    <lineage>
        <taxon>Bacteria</taxon>
        <taxon>Bacillati</taxon>
        <taxon>Actinomycetota</taxon>
        <taxon>Actinomycetes</taxon>
        <taxon>Kitasatosporales</taxon>
        <taxon>Streptomycetaceae</taxon>
        <taxon>Streptomyces</taxon>
    </lineage>
</organism>
<protein>
    <submittedName>
        <fullName evidence="2">Uncharacterized protein</fullName>
    </submittedName>
</protein>
<sequence>MPATNDELRVGEIAFDTVTRALGEVMEIYETHYALRPPQGGIEWDALRENTRRATTTDRLTPALAERNANSRLGV</sequence>
<dbReference type="Proteomes" id="UP001291653">
    <property type="component" value="Unassembled WGS sequence"/>
</dbReference>
<dbReference type="EMBL" id="BSBI01000003">
    <property type="protein sequence ID" value="GLF94275.1"/>
    <property type="molecule type" value="Genomic_DNA"/>
</dbReference>
<keyword evidence="3" id="KW-1185">Reference proteome</keyword>
<name>A0ABQ5NVA0_9ACTN</name>
<proteinExistence type="predicted"/>
<dbReference type="RefSeq" id="WP_323446379.1">
    <property type="nucleotide sequence ID" value="NZ_BSBI01000003.1"/>
</dbReference>
<evidence type="ECO:0000313" key="2">
    <source>
        <dbReference type="EMBL" id="GLF94275.1"/>
    </source>
</evidence>
<feature type="region of interest" description="Disordered" evidence="1">
    <location>
        <begin position="53"/>
        <end position="75"/>
    </location>
</feature>